<dbReference type="EMBL" id="GBRH01216147">
    <property type="protein sequence ID" value="JAD81748.1"/>
    <property type="molecule type" value="Transcribed_RNA"/>
</dbReference>
<name>A0A0A9D4X5_ARUDO</name>
<protein>
    <submittedName>
        <fullName evidence="1">Uncharacterized protein</fullName>
    </submittedName>
</protein>
<dbReference type="AlphaFoldDB" id="A0A0A9D4X5"/>
<accession>A0A0A9D4X5</accession>
<sequence length="89" mass="9816">MVVDGETYMCFQTCTALFLNNKHIPLHSAVLGSPNRSTVLYLPLQPFLGGGETCKLLQICTCQSLDSTSNRAWADMNQQSCFPLSKESN</sequence>
<proteinExistence type="predicted"/>
<organism evidence="1">
    <name type="scientific">Arundo donax</name>
    <name type="common">Giant reed</name>
    <name type="synonym">Donax arundinaceus</name>
    <dbReference type="NCBI Taxonomy" id="35708"/>
    <lineage>
        <taxon>Eukaryota</taxon>
        <taxon>Viridiplantae</taxon>
        <taxon>Streptophyta</taxon>
        <taxon>Embryophyta</taxon>
        <taxon>Tracheophyta</taxon>
        <taxon>Spermatophyta</taxon>
        <taxon>Magnoliopsida</taxon>
        <taxon>Liliopsida</taxon>
        <taxon>Poales</taxon>
        <taxon>Poaceae</taxon>
        <taxon>PACMAD clade</taxon>
        <taxon>Arundinoideae</taxon>
        <taxon>Arundineae</taxon>
        <taxon>Arundo</taxon>
    </lineage>
</organism>
<reference evidence="1" key="1">
    <citation type="submission" date="2014-09" db="EMBL/GenBank/DDBJ databases">
        <authorList>
            <person name="Magalhaes I.L.F."/>
            <person name="Oliveira U."/>
            <person name="Santos F.R."/>
            <person name="Vidigal T.H.D.A."/>
            <person name="Brescovit A.D."/>
            <person name="Santos A.J."/>
        </authorList>
    </citation>
    <scope>NUCLEOTIDE SEQUENCE</scope>
    <source>
        <tissue evidence="1">Shoot tissue taken approximately 20 cm above the soil surface</tissue>
    </source>
</reference>
<evidence type="ECO:0000313" key="1">
    <source>
        <dbReference type="EMBL" id="JAD81748.1"/>
    </source>
</evidence>
<reference evidence="1" key="2">
    <citation type="journal article" date="2015" name="Data Brief">
        <title>Shoot transcriptome of the giant reed, Arundo donax.</title>
        <authorList>
            <person name="Barrero R.A."/>
            <person name="Guerrero F.D."/>
            <person name="Moolhuijzen P."/>
            <person name="Goolsby J.A."/>
            <person name="Tidwell J."/>
            <person name="Bellgard S.E."/>
            <person name="Bellgard M.I."/>
        </authorList>
    </citation>
    <scope>NUCLEOTIDE SEQUENCE</scope>
    <source>
        <tissue evidence="1">Shoot tissue taken approximately 20 cm above the soil surface</tissue>
    </source>
</reference>